<feature type="region of interest" description="Disordered" evidence="2">
    <location>
        <begin position="1"/>
        <end position="40"/>
    </location>
</feature>
<evidence type="ECO:0000313" key="4">
    <source>
        <dbReference type="EMBL" id="TVY85560.1"/>
    </source>
</evidence>
<reference evidence="4 5" key="1">
    <citation type="submission" date="2018-05" db="EMBL/GenBank/DDBJ databases">
        <title>Genome sequencing and assembly of the regulated plant pathogen Lachnellula willkommii and related sister species for the development of diagnostic species identification markers.</title>
        <authorList>
            <person name="Giroux E."/>
            <person name="Bilodeau G."/>
        </authorList>
    </citation>
    <scope>NUCLEOTIDE SEQUENCE [LARGE SCALE GENOMIC DNA]</scope>
    <source>
        <strain evidence="4 5">CBS 268.59</strain>
    </source>
</reference>
<keyword evidence="5" id="KW-1185">Reference proteome</keyword>
<dbReference type="GO" id="GO:0003723">
    <property type="term" value="F:RNA binding"/>
    <property type="evidence" value="ECO:0007669"/>
    <property type="project" value="UniProtKB-UniRule"/>
</dbReference>
<dbReference type="InterPro" id="IPR014720">
    <property type="entry name" value="dsRBD_dom"/>
</dbReference>
<comment type="caution">
    <text evidence="4">The sequence shown here is derived from an EMBL/GenBank/DDBJ whole genome shotgun (WGS) entry which is preliminary data.</text>
</comment>
<keyword evidence="1" id="KW-0694">RNA-binding</keyword>
<feature type="region of interest" description="Disordered" evidence="2">
    <location>
        <begin position="283"/>
        <end position="306"/>
    </location>
</feature>
<name>A0A8T9CMY8_9HELO</name>
<dbReference type="SUPFAM" id="SSF54768">
    <property type="entry name" value="dsRNA-binding domain-like"/>
    <property type="match status" value="1"/>
</dbReference>
<dbReference type="OrthoDB" id="5222339at2759"/>
<feature type="compositionally biased region" description="Low complexity" evidence="2">
    <location>
        <begin position="176"/>
        <end position="196"/>
    </location>
</feature>
<dbReference type="Proteomes" id="UP000469558">
    <property type="component" value="Unassembled WGS sequence"/>
</dbReference>
<dbReference type="PROSITE" id="PS50137">
    <property type="entry name" value="DS_RBD"/>
    <property type="match status" value="1"/>
</dbReference>
<feature type="domain" description="DRBM" evidence="3">
    <location>
        <begin position="78"/>
        <end position="154"/>
    </location>
</feature>
<dbReference type="AlphaFoldDB" id="A0A8T9CMY8"/>
<gene>
    <name evidence="4" type="ORF">LSUE1_G000061</name>
</gene>
<dbReference type="EMBL" id="QGMK01000002">
    <property type="protein sequence ID" value="TVY85560.1"/>
    <property type="molecule type" value="Genomic_DNA"/>
</dbReference>
<feature type="compositionally biased region" description="Basic and acidic residues" evidence="2">
    <location>
        <begin position="25"/>
        <end position="40"/>
    </location>
</feature>
<proteinExistence type="predicted"/>
<evidence type="ECO:0000259" key="3">
    <source>
        <dbReference type="PROSITE" id="PS50137"/>
    </source>
</evidence>
<evidence type="ECO:0000313" key="5">
    <source>
        <dbReference type="Proteomes" id="UP000469558"/>
    </source>
</evidence>
<evidence type="ECO:0000256" key="1">
    <source>
        <dbReference type="PROSITE-ProRule" id="PRU00266"/>
    </source>
</evidence>
<organism evidence="4 5">
    <name type="scientific">Lachnellula suecica</name>
    <dbReference type="NCBI Taxonomy" id="602035"/>
    <lineage>
        <taxon>Eukaryota</taxon>
        <taxon>Fungi</taxon>
        <taxon>Dikarya</taxon>
        <taxon>Ascomycota</taxon>
        <taxon>Pezizomycotina</taxon>
        <taxon>Leotiomycetes</taxon>
        <taxon>Helotiales</taxon>
        <taxon>Lachnaceae</taxon>
        <taxon>Lachnellula</taxon>
    </lineage>
</organism>
<protein>
    <recommendedName>
        <fullName evidence="3">DRBM domain-containing protein</fullName>
    </recommendedName>
</protein>
<accession>A0A8T9CMY8</accession>
<feature type="region of interest" description="Disordered" evidence="2">
    <location>
        <begin position="171"/>
        <end position="207"/>
    </location>
</feature>
<dbReference type="Gene3D" id="3.30.160.20">
    <property type="match status" value="1"/>
</dbReference>
<evidence type="ECO:0000256" key="2">
    <source>
        <dbReference type="SAM" id="MobiDB-lite"/>
    </source>
</evidence>
<sequence length="306" mass="34083">MAQDQAEGVATPIPAEIQIESIEAWEDRERERQEEESEKKILAQRLKGPPATKKLKPTLDLDALAAEQAALEEMSTTNWVGKLQEYRNVNPDTGVVDPAYTESESPVAPGNPRFSVAVAIKESSQWFGGESVLFRGKKDAKKYAAKQAIDWLIANNHMPGDGTVKFRKLQQPQLPSKPTTSASPASFTSTSVSESSEPAKDKTESLASQVNPLCHRLGFNTPQYWWNPDVKPPFYSGYAHFGNDPRIEGKIGVIKNVYGSKTAKEEIAKELVSFLKDIERQRLEGHEDEVRKRKREPGSSHPEQLV</sequence>